<evidence type="ECO:0000313" key="2">
    <source>
        <dbReference type="EMBL" id="SFB54708.1"/>
    </source>
</evidence>
<feature type="domain" description="VOC" evidence="1">
    <location>
        <begin position="4"/>
        <end position="125"/>
    </location>
</feature>
<proteinExistence type="predicted"/>
<dbReference type="InterPro" id="IPR037523">
    <property type="entry name" value="VOC_core"/>
</dbReference>
<dbReference type="Gene3D" id="3.10.180.10">
    <property type="entry name" value="2,3-Dihydroxybiphenyl 1,2-Dioxygenase, domain 1"/>
    <property type="match status" value="1"/>
</dbReference>
<organism evidence="2 3">
    <name type="scientific">Amycolatopsis marina</name>
    <dbReference type="NCBI Taxonomy" id="490629"/>
    <lineage>
        <taxon>Bacteria</taxon>
        <taxon>Bacillati</taxon>
        <taxon>Actinomycetota</taxon>
        <taxon>Actinomycetes</taxon>
        <taxon>Pseudonocardiales</taxon>
        <taxon>Pseudonocardiaceae</taxon>
        <taxon>Amycolatopsis</taxon>
    </lineage>
</organism>
<dbReference type="Pfam" id="PF00903">
    <property type="entry name" value="Glyoxalase"/>
    <property type="match status" value="1"/>
</dbReference>
<dbReference type="SUPFAM" id="SSF54593">
    <property type="entry name" value="Glyoxalase/Bleomycin resistance protein/Dihydroxybiphenyl dioxygenase"/>
    <property type="match status" value="1"/>
</dbReference>
<dbReference type="STRING" id="490629.SAMN05216266_11868"/>
<evidence type="ECO:0000313" key="3">
    <source>
        <dbReference type="Proteomes" id="UP000243799"/>
    </source>
</evidence>
<dbReference type="EMBL" id="FOKG01000018">
    <property type="protein sequence ID" value="SFB54708.1"/>
    <property type="molecule type" value="Genomic_DNA"/>
</dbReference>
<dbReference type="RefSeq" id="WP_091676247.1">
    <property type="nucleotide sequence ID" value="NZ_FOKG01000018.1"/>
</dbReference>
<dbReference type="OrthoDB" id="4548523at2"/>
<protein>
    <recommendedName>
        <fullName evidence="1">VOC domain-containing protein</fullName>
    </recommendedName>
</protein>
<name>A0A1I1C1F0_9PSEU</name>
<keyword evidence="3" id="KW-1185">Reference proteome</keyword>
<dbReference type="Proteomes" id="UP000243799">
    <property type="component" value="Unassembled WGS sequence"/>
</dbReference>
<accession>A0A1I1C1F0</accession>
<sequence>MLRGFSTISLFAEDIQAAKHWYTDLLGLEPYFERPVDGPLAYVEFRVGDYQHELGIIDSRYAPHVPPPAPGGVVLYWHVDDVETTLETLLAKGAREHEALTVREEGFVTASVIDPFGNVLGIMKSPHYLDVLAGFSGREPA</sequence>
<dbReference type="PROSITE" id="PS51819">
    <property type="entry name" value="VOC"/>
    <property type="match status" value="1"/>
</dbReference>
<reference evidence="3" key="1">
    <citation type="submission" date="2016-10" db="EMBL/GenBank/DDBJ databases">
        <authorList>
            <person name="Varghese N."/>
            <person name="Submissions S."/>
        </authorList>
    </citation>
    <scope>NUCLEOTIDE SEQUENCE [LARGE SCALE GENOMIC DNA]</scope>
    <source>
        <strain evidence="3">CGMCC 4.3568</strain>
    </source>
</reference>
<gene>
    <name evidence="2" type="ORF">SAMN05216266_11868</name>
</gene>
<dbReference type="AlphaFoldDB" id="A0A1I1C1F0"/>
<dbReference type="InterPro" id="IPR029068">
    <property type="entry name" value="Glyas_Bleomycin-R_OHBP_Dase"/>
</dbReference>
<evidence type="ECO:0000259" key="1">
    <source>
        <dbReference type="PROSITE" id="PS51819"/>
    </source>
</evidence>
<dbReference type="InterPro" id="IPR004360">
    <property type="entry name" value="Glyas_Fos-R_dOase_dom"/>
</dbReference>